<keyword evidence="3" id="KW-1185">Reference proteome</keyword>
<evidence type="ECO:0000256" key="1">
    <source>
        <dbReference type="SAM" id="Phobius"/>
    </source>
</evidence>
<evidence type="ECO:0008006" key="4">
    <source>
        <dbReference type="Google" id="ProtNLM"/>
    </source>
</evidence>
<dbReference type="SUPFAM" id="SSF117070">
    <property type="entry name" value="LEA14-like"/>
    <property type="match status" value="1"/>
</dbReference>
<comment type="caution">
    <text evidence="2">The sequence shown here is derived from an EMBL/GenBank/DDBJ whole genome shotgun (WGS) entry which is preliminary data.</text>
</comment>
<evidence type="ECO:0000313" key="2">
    <source>
        <dbReference type="EMBL" id="ORZ07695.1"/>
    </source>
</evidence>
<protein>
    <recommendedName>
        <fullName evidence="4">Late embryogenesis abundant protein LEA-2 subgroup domain-containing protein</fullName>
    </recommendedName>
</protein>
<dbReference type="AlphaFoldDB" id="A0A1X2I281"/>
<gene>
    <name evidence="2" type="ORF">BCR42DRAFT_426040</name>
</gene>
<keyword evidence="1" id="KW-1133">Transmembrane helix</keyword>
<proteinExistence type="predicted"/>
<evidence type="ECO:0000313" key="3">
    <source>
        <dbReference type="Proteomes" id="UP000193560"/>
    </source>
</evidence>
<sequence length="291" mass="32379">MNHATPSPTPTAVSQSCMTEKFECSNRYDQEFQEIYVRSDIESSPTEKSTDQRQKEKKDIKDRGCCVRCCYCVCLPKWARYAVWSFILAVLLVIIILGSIFATFKMPTFEFVGLIDASGSNADSSLATSALSVSNGKFSYRFGLQVNVNNPNIFPLHFSKMNATAYYPSDTIPYSKTPIGGGYLRSQWIPAKTNLTFMYPFHIDYDPSLDADQGVLSSLTDRCGLTGNQPQDLLIDYSIQLDASALFVTIHPVIASSAQFPCPIDYEKFQQNANSDSLEDTASDSMLSLLK</sequence>
<accession>A0A1X2I281</accession>
<name>A0A1X2I281_9FUNG</name>
<keyword evidence="1" id="KW-0812">Transmembrane</keyword>
<dbReference type="OrthoDB" id="20273at2759"/>
<dbReference type="Proteomes" id="UP000193560">
    <property type="component" value="Unassembled WGS sequence"/>
</dbReference>
<dbReference type="EMBL" id="MCGE01000034">
    <property type="protein sequence ID" value="ORZ07695.1"/>
    <property type="molecule type" value="Genomic_DNA"/>
</dbReference>
<feature type="transmembrane region" description="Helical" evidence="1">
    <location>
        <begin position="81"/>
        <end position="104"/>
    </location>
</feature>
<keyword evidence="1" id="KW-0472">Membrane</keyword>
<dbReference type="STRING" id="90262.A0A1X2I281"/>
<reference evidence="2 3" key="1">
    <citation type="submission" date="2016-07" db="EMBL/GenBank/DDBJ databases">
        <title>Pervasive Adenine N6-methylation of Active Genes in Fungi.</title>
        <authorList>
            <consortium name="DOE Joint Genome Institute"/>
            <person name="Mondo S.J."/>
            <person name="Dannebaum R.O."/>
            <person name="Kuo R.C."/>
            <person name="Labutti K."/>
            <person name="Haridas S."/>
            <person name="Kuo A."/>
            <person name="Salamov A."/>
            <person name="Ahrendt S.R."/>
            <person name="Lipzen A."/>
            <person name="Sullivan W."/>
            <person name="Andreopoulos W.B."/>
            <person name="Clum A."/>
            <person name="Lindquist E."/>
            <person name="Daum C."/>
            <person name="Ramamoorthy G.K."/>
            <person name="Gryganskyi A."/>
            <person name="Culley D."/>
            <person name="Magnuson J.K."/>
            <person name="James T.Y."/>
            <person name="O'Malley M.A."/>
            <person name="Stajich J.E."/>
            <person name="Spatafora J.W."/>
            <person name="Visel A."/>
            <person name="Grigoriev I.V."/>
        </authorList>
    </citation>
    <scope>NUCLEOTIDE SEQUENCE [LARGE SCALE GENOMIC DNA]</scope>
    <source>
        <strain evidence="2 3">NRRL 1336</strain>
    </source>
</reference>
<organism evidence="2 3">
    <name type="scientific">Absidia repens</name>
    <dbReference type="NCBI Taxonomy" id="90262"/>
    <lineage>
        <taxon>Eukaryota</taxon>
        <taxon>Fungi</taxon>
        <taxon>Fungi incertae sedis</taxon>
        <taxon>Mucoromycota</taxon>
        <taxon>Mucoromycotina</taxon>
        <taxon>Mucoromycetes</taxon>
        <taxon>Mucorales</taxon>
        <taxon>Cunninghamellaceae</taxon>
        <taxon>Absidia</taxon>
    </lineage>
</organism>